<evidence type="ECO:0000256" key="3">
    <source>
        <dbReference type="ARBA" id="ARBA00022670"/>
    </source>
</evidence>
<name>A0AA96LR32_9BACL</name>
<proteinExistence type="inferred from homology"/>
<dbReference type="InterPro" id="IPR036286">
    <property type="entry name" value="LexA/Signal_pep-like_sf"/>
</dbReference>
<comment type="catalytic activity">
    <reaction evidence="6">
        <text>Cleavage of hydrophobic, N-terminal signal or leader sequences from secreted and periplasmic proteins.</text>
        <dbReference type="EC" id="3.4.21.89"/>
    </reaction>
</comment>
<dbReference type="GO" id="GO:0005886">
    <property type="term" value="C:plasma membrane"/>
    <property type="evidence" value="ECO:0007669"/>
    <property type="project" value="UniProtKB-SubCell"/>
</dbReference>
<dbReference type="Proteomes" id="UP001304650">
    <property type="component" value="Chromosome"/>
</dbReference>
<evidence type="ECO:0000256" key="2">
    <source>
        <dbReference type="ARBA" id="ARBA00009370"/>
    </source>
</evidence>
<dbReference type="AlphaFoldDB" id="A0AA96LR32"/>
<dbReference type="GO" id="GO:0006465">
    <property type="term" value="P:signal peptide processing"/>
    <property type="evidence" value="ECO:0007669"/>
    <property type="project" value="InterPro"/>
</dbReference>
<dbReference type="CDD" id="cd06530">
    <property type="entry name" value="S26_SPase_I"/>
    <property type="match status" value="1"/>
</dbReference>
<dbReference type="SUPFAM" id="SSF51306">
    <property type="entry name" value="LexA/Signal peptidase"/>
    <property type="match status" value="1"/>
</dbReference>
<dbReference type="PROSITE" id="PS00501">
    <property type="entry name" value="SPASE_I_1"/>
    <property type="match status" value="1"/>
</dbReference>
<keyword evidence="9" id="KW-1185">Reference proteome</keyword>
<dbReference type="EC" id="3.4.21.89" evidence="6"/>
<dbReference type="InterPro" id="IPR019533">
    <property type="entry name" value="Peptidase_S26"/>
</dbReference>
<comment type="similarity">
    <text evidence="2 6">Belongs to the peptidase S26 family.</text>
</comment>
<organism evidence="8 9">
    <name type="scientific">Paenibacillus roseopurpureus</name>
    <dbReference type="NCBI Taxonomy" id="2918901"/>
    <lineage>
        <taxon>Bacteria</taxon>
        <taxon>Bacillati</taxon>
        <taxon>Bacillota</taxon>
        <taxon>Bacilli</taxon>
        <taxon>Bacillales</taxon>
        <taxon>Paenibacillaceae</taxon>
        <taxon>Paenibacillus</taxon>
    </lineage>
</organism>
<comment type="subcellular location">
    <subcellularLocation>
        <location evidence="1">Cell membrane</location>
        <topology evidence="1">Single-pass type II membrane protein</topology>
    </subcellularLocation>
    <subcellularLocation>
        <location evidence="6">Membrane</location>
        <topology evidence="6">Single-pass type II membrane protein</topology>
    </subcellularLocation>
</comment>
<accession>A0AA96LR32</accession>
<dbReference type="PANTHER" id="PTHR43390:SF1">
    <property type="entry name" value="CHLOROPLAST PROCESSING PEPTIDASE"/>
    <property type="match status" value="1"/>
</dbReference>
<evidence type="ECO:0000259" key="7">
    <source>
        <dbReference type="Pfam" id="PF10502"/>
    </source>
</evidence>
<evidence type="ECO:0000256" key="1">
    <source>
        <dbReference type="ARBA" id="ARBA00004401"/>
    </source>
</evidence>
<dbReference type="InterPro" id="IPR019756">
    <property type="entry name" value="Pept_S26A_signal_pept_1_Ser-AS"/>
</dbReference>
<dbReference type="PRINTS" id="PR00727">
    <property type="entry name" value="LEADERPTASE"/>
</dbReference>
<feature type="active site" evidence="5">
    <location>
        <position position="113"/>
    </location>
</feature>
<feature type="domain" description="Peptidase S26" evidence="7">
    <location>
        <begin position="31"/>
        <end position="196"/>
    </location>
</feature>
<keyword evidence="4 6" id="KW-0378">Hydrolase</keyword>
<dbReference type="Gene3D" id="2.10.109.10">
    <property type="entry name" value="Umud Fragment, subunit A"/>
    <property type="match status" value="1"/>
</dbReference>
<dbReference type="KEGG" id="proo:MJB10_02335"/>
<sequence length="204" mass="22526">MSFFIGGGSSNQAEAVPNRVQESRSLTQELWDWTKSILVALLVVVIVHQFVFNFSTVRGHSMDPTLNEGEWLLVNKAITYLQAPDRGDIVILEEPDKLEELKPSWTQHSLLVKRVVAVAGDEVQGRAGALYVNGDKVVEPFTDSPIEDGDFGPTEVGPGQIFVMGDNRHRAASADSRMFGVIPTSLVEGRAEFVMWPFDKAARL</sequence>
<dbReference type="GO" id="GO:0009003">
    <property type="term" value="F:signal peptidase activity"/>
    <property type="evidence" value="ECO:0007669"/>
    <property type="project" value="UniProtKB-EC"/>
</dbReference>
<protein>
    <recommendedName>
        <fullName evidence="6">Signal peptidase I</fullName>
        <ecNumber evidence="6">3.4.21.89</ecNumber>
    </recommendedName>
</protein>
<evidence type="ECO:0000256" key="5">
    <source>
        <dbReference type="PIRSR" id="PIRSR600223-1"/>
    </source>
</evidence>
<evidence type="ECO:0000313" key="9">
    <source>
        <dbReference type="Proteomes" id="UP001304650"/>
    </source>
</evidence>
<gene>
    <name evidence="8" type="primary">lepB</name>
    <name evidence="8" type="ORF">MJB10_02335</name>
</gene>
<evidence type="ECO:0000256" key="4">
    <source>
        <dbReference type="ARBA" id="ARBA00022801"/>
    </source>
</evidence>
<dbReference type="RefSeq" id="WP_314801353.1">
    <property type="nucleotide sequence ID" value="NZ_CP130319.1"/>
</dbReference>
<dbReference type="PANTHER" id="PTHR43390">
    <property type="entry name" value="SIGNAL PEPTIDASE I"/>
    <property type="match status" value="1"/>
</dbReference>
<dbReference type="EMBL" id="CP130319">
    <property type="protein sequence ID" value="WNR45011.1"/>
    <property type="molecule type" value="Genomic_DNA"/>
</dbReference>
<evidence type="ECO:0000256" key="6">
    <source>
        <dbReference type="RuleBase" id="RU362042"/>
    </source>
</evidence>
<dbReference type="Pfam" id="PF10502">
    <property type="entry name" value="Peptidase_S26"/>
    <property type="match status" value="1"/>
</dbReference>
<evidence type="ECO:0000313" key="8">
    <source>
        <dbReference type="EMBL" id="WNR45011.1"/>
    </source>
</evidence>
<dbReference type="GO" id="GO:0004252">
    <property type="term" value="F:serine-type endopeptidase activity"/>
    <property type="evidence" value="ECO:0007669"/>
    <property type="project" value="InterPro"/>
</dbReference>
<dbReference type="NCBIfam" id="TIGR02227">
    <property type="entry name" value="sigpep_I_bact"/>
    <property type="match status" value="1"/>
</dbReference>
<keyword evidence="3 6" id="KW-0645">Protease</keyword>
<feature type="active site" evidence="5">
    <location>
        <position position="61"/>
    </location>
</feature>
<dbReference type="InterPro" id="IPR000223">
    <property type="entry name" value="Pept_S26A_signal_pept_1"/>
</dbReference>
<reference evidence="8" key="1">
    <citation type="submission" date="2022-02" db="EMBL/GenBank/DDBJ databases">
        <title>Paenibacillus sp. MBLB1832 Whole Genome Shotgun Sequencing.</title>
        <authorList>
            <person name="Hwang C.Y."/>
            <person name="Cho E.-S."/>
            <person name="Seo M.-J."/>
        </authorList>
    </citation>
    <scope>NUCLEOTIDE SEQUENCE</scope>
    <source>
        <strain evidence="8">MBLB1832</strain>
    </source>
</reference>